<dbReference type="EC" id="3.5.1.2" evidence="10"/>
<dbReference type="SUPFAM" id="SSF55811">
    <property type="entry name" value="Nudix"/>
    <property type="match status" value="1"/>
</dbReference>
<name>A0A3S4SQG9_9ACTO</name>
<dbReference type="InterPro" id="IPR029062">
    <property type="entry name" value="Class_I_gatase-like"/>
</dbReference>
<dbReference type="FunFam" id="3.40.50.880:FF:000010">
    <property type="entry name" value="uncharacterized protein LOC100176842 isoform X2"/>
    <property type="match status" value="1"/>
</dbReference>
<dbReference type="GO" id="GO:1903600">
    <property type="term" value="C:glutaminase complex"/>
    <property type="evidence" value="ECO:0007669"/>
    <property type="project" value="TreeGrafter"/>
</dbReference>
<evidence type="ECO:0000256" key="2">
    <source>
        <dbReference type="ARBA" id="ARBA00022801"/>
    </source>
</evidence>
<feature type="active site" description="Charge relay system" evidence="10">
    <location>
        <position position="470"/>
    </location>
</feature>
<keyword evidence="5 10" id="KW-0456">Lyase</keyword>
<dbReference type="PROSITE" id="PS01236">
    <property type="entry name" value="PDXT_SNO_1"/>
    <property type="match status" value="1"/>
</dbReference>
<comment type="similarity">
    <text evidence="1 10">Belongs to the glutaminase PdxT/SNO family.</text>
</comment>
<dbReference type="GO" id="GO:0042823">
    <property type="term" value="P:pyridoxal phosphate biosynthetic process"/>
    <property type="evidence" value="ECO:0007669"/>
    <property type="project" value="UniProtKB-UniRule"/>
</dbReference>
<evidence type="ECO:0000256" key="3">
    <source>
        <dbReference type="ARBA" id="ARBA00022898"/>
    </source>
</evidence>
<dbReference type="Pfam" id="PF00293">
    <property type="entry name" value="NUDIX"/>
    <property type="match status" value="1"/>
</dbReference>
<dbReference type="SUPFAM" id="SSF52317">
    <property type="entry name" value="Class I glutamine amidotransferase-like"/>
    <property type="match status" value="1"/>
</dbReference>
<dbReference type="GO" id="GO:0016740">
    <property type="term" value="F:transferase activity"/>
    <property type="evidence" value="ECO:0007669"/>
    <property type="project" value="UniProtKB-KW"/>
</dbReference>
<dbReference type="InterPro" id="IPR020084">
    <property type="entry name" value="NUDIX_hydrolase_CS"/>
</dbReference>
<evidence type="ECO:0000313" key="14">
    <source>
        <dbReference type="Proteomes" id="UP000276899"/>
    </source>
</evidence>
<accession>A0A3S4SQG9</accession>
<keyword evidence="4 10" id="KW-0315">Glutamine amidotransferase</keyword>
<keyword evidence="2 10" id="KW-0378">Hydrolase</keyword>
<feature type="domain" description="Nudix hydrolase" evidence="12">
    <location>
        <begin position="57"/>
        <end position="202"/>
    </location>
</feature>
<dbReference type="PANTHER" id="PTHR31559">
    <property type="entry name" value="PYRIDOXAL 5'-PHOSPHATE SYNTHASE SUBUNIT SNO"/>
    <property type="match status" value="1"/>
</dbReference>
<feature type="binding site" evidence="10">
    <location>
        <position position="389"/>
    </location>
    <ligand>
        <name>L-glutamine</name>
        <dbReference type="ChEBI" id="CHEBI:58359"/>
    </ligand>
</feature>
<dbReference type="InterPro" id="IPR000086">
    <property type="entry name" value="NUDIX_hydrolase_dom"/>
</dbReference>
<feature type="binding site" evidence="10">
    <location>
        <begin position="328"/>
        <end position="330"/>
    </location>
    <ligand>
        <name>L-glutamine</name>
        <dbReference type="ChEBI" id="CHEBI:58359"/>
    </ligand>
</feature>
<dbReference type="HAMAP" id="MF_01615">
    <property type="entry name" value="PdxT"/>
    <property type="match status" value="1"/>
</dbReference>
<evidence type="ECO:0000256" key="10">
    <source>
        <dbReference type="HAMAP-Rule" id="MF_01615"/>
    </source>
</evidence>
<dbReference type="KEGG" id="asla:NCTC11923_02012"/>
<evidence type="ECO:0000256" key="4">
    <source>
        <dbReference type="ARBA" id="ARBA00022962"/>
    </source>
</evidence>
<dbReference type="GO" id="GO:0006543">
    <property type="term" value="P:L-glutamine catabolic process"/>
    <property type="evidence" value="ECO:0007669"/>
    <property type="project" value="UniProtKB-UniRule"/>
</dbReference>
<dbReference type="EC" id="4.3.3.6" evidence="10"/>
<evidence type="ECO:0000256" key="7">
    <source>
        <dbReference type="ARBA" id="ARBA00049534"/>
    </source>
</evidence>
<keyword evidence="3 10" id="KW-0663">Pyridoxal phosphate</keyword>
<reference evidence="13 14" key="1">
    <citation type="submission" date="2018-12" db="EMBL/GenBank/DDBJ databases">
        <authorList>
            <consortium name="Pathogen Informatics"/>
        </authorList>
    </citation>
    <scope>NUCLEOTIDE SEQUENCE [LARGE SCALE GENOMIC DNA]</scope>
    <source>
        <strain evidence="13 14">NCTC11923</strain>
    </source>
</reference>
<dbReference type="Proteomes" id="UP000276899">
    <property type="component" value="Chromosome"/>
</dbReference>
<feature type="compositionally biased region" description="Basic and acidic residues" evidence="11">
    <location>
        <begin position="232"/>
        <end position="242"/>
    </location>
</feature>
<sequence length="491" mass="51563">MSASSTAAGAAATRAADLTGDLTRDLTRDGRDPHLVPEDWALTLDPQEWRLGPDGLPSRRAARVIVLTGQDSGENRVLLLTGHDTADPSHSWIFTPGGGLRAGEGAASGAARELAEETGLRIEPGDLEGPVAHREALLRFARLVCRQSETYFLLRLSTPYAPSAAGWTALERDAVDSVRWWSHDELVGARERGEEVYPRALPEVIEALGRGWDGAVMDVSDPGDAVEPEAPSDPRARQEQRLAGHGAASAPSRVDGSTLSALRPRALFPAASRLDARPTIGVLALQGDVREHSLALEAAGARAVAVRSAGDLGARPGDRLDGLILPGGESTTMSTLLTSFGMLEPLRALVAEGLAVYGSCAGMIMLADRVQGAAPGQSFLGGIGMTVRRNAFGREVDSYEEDLIAPGLGAGPGDPLRAVFIRAPWVEEVDEGVEVLATTRSGRAGSDEGSASGGRIVAVRQGPLLATSFHPEVGGDHRVHGVFVDMVAHRS</sequence>
<evidence type="ECO:0000313" key="13">
    <source>
        <dbReference type="EMBL" id="VEG75352.1"/>
    </source>
</evidence>
<organism evidence="13 14">
    <name type="scientific">Actinomyces slackii</name>
    <dbReference type="NCBI Taxonomy" id="52774"/>
    <lineage>
        <taxon>Bacteria</taxon>
        <taxon>Bacillati</taxon>
        <taxon>Actinomycetota</taxon>
        <taxon>Actinomycetes</taxon>
        <taxon>Actinomycetales</taxon>
        <taxon>Actinomycetaceae</taxon>
        <taxon>Actinomyces</taxon>
    </lineage>
</organism>
<dbReference type="Gene3D" id="3.90.79.10">
    <property type="entry name" value="Nucleoside Triphosphate Pyrophosphohydrolase"/>
    <property type="match status" value="1"/>
</dbReference>
<comment type="catalytic activity">
    <reaction evidence="6 10">
        <text>aldehydo-D-ribose 5-phosphate + D-glyceraldehyde 3-phosphate + L-glutamine = pyridoxal 5'-phosphate + L-glutamate + phosphate + 3 H2O + H(+)</text>
        <dbReference type="Rhea" id="RHEA:31507"/>
        <dbReference type="ChEBI" id="CHEBI:15377"/>
        <dbReference type="ChEBI" id="CHEBI:15378"/>
        <dbReference type="ChEBI" id="CHEBI:29985"/>
        <dbReference type="ChEBI" id="CHEBI:43474"/>
        <dbReference type="ChEBI" id="CHEBI:58273"/>
        <dbReference type="ChEBI" id="CHEBI:58359"/>
        <dbReference type="ChEBI" id="CHEBI:59776"/>
        <dbReference type="ChEBI" id="CHEBI:597326"/>
        <dbReference type="EC" id="4.3.3.6"/>
    </reaction>
</comment>
<protein>
    <recommendedName>
        <fullName evidence="10">Pyridoxal 5'-phosphate synthase subunit PdxT</fullName>
        <ecNumber evidence="10">4.3.3.6</ecNumber>
    </recommendedName>
    <alternativeName>
        <fullName evidence="10">Pdx2</fullName>
    </alternativeName>
    <alternativeName>
        <fullName evidence="10">Pyridoxal 5'-phosphate synthase glutaminase subunit</fullName>
        <ecNumber evidence="10">3.5.1.2</ecNumber>
    </alternativeName>
</protein>
<dbReference type="InterPro" id="IPR002161">
    <property type="entry name" value="PdxT/SNO"/>
</dbReference>
<dbReference type="PROSITE" id="PS00893">
    <property type="entry name" value="NUDIX_BOX"/>
    <property type="match status" value="1"/>
</dbReference>
<dbReference type="Gene3D" id="3.40.50.880">
    <property type="match status" value="1"/>
</dbReference>
<dbReference type="Pfam" id="PF01174">
    <property type="entry name" value="SNO"/>
    <property type="match status" value="1"/>
</dbReference>
<evidence type="ECO:0000256" key="1">
    <source>
        <dbReference type="ARBA" id="ARBA00008345"/>
    </source>
</evidence>
<comment type="catalytic activity">
    <reaction evidence="7 10">
        <text>L-glutamine + H2O = L-glutamate + NH4(+)</text>
        <dbReference type="Rhea" id="RHEA:15889"/>
        <dbReference type="ChEBI" id="CHEBI:15377"/>
        <dbReference type="ChEBI" id="CHEBI:28938"/>
        <dbReference type="ChEBI" id="CHEBI:29985"/>
        <dbReference type="ChEBI" id="CHEBI:58359"/>
        <dbReference type="EC" id="3.5.1.2"/>
    </reaction>
</comment>
<dbReference type="AlphaFoldDB" id="A0A3S4SQG9"/>
<evidence type="ECO:0000259" key="12">
    <source>
        <dbReference type="PROSITE" id="PS51462"/>
    </source>
</evidence>
<dbReference type="PROSITE" id="PS51462">
    <property type="entry name" value="NUDIX"/>
    <property type="match status" value="1"/>
</dbReference>
<keyword evidence="14" id="KW-1185">Reference proteome</keyword>
<comment type="subunit">
    <text evidence="9 10">In the presence of PdxS, forms a dodecamer of heterodimers. Only shows activity in the heterodimer.</text>
</comment>
<dbReference type="GO" id="GO:0008614">
    <property type="term" value="P:pyridoxine metabolic process"/>
    <property type="evidence" value="ECO:0007669"/>
    <property type="project" value="TreeGrafter"/>
</dbReference>
<feature type="active site" description="Nucleophile" evidence="10">
    <location>
        <position position="360"/>
    </location>
</feature>
<dbReference type="PANTHER" id="PTHR31559:SF0">
    <property type="entry name" value="PYRIDOXAL 5'-PHOSPHATE SYNTHASE SUBUNIT SNO1-RELATED"/>
    <property type="match status" value="1"/>
</dbReference>
<comment type="function">
    <text evidence="8 10">Catalyzes the hydrolysis of glutamine to glutamate and ammonia as part of the biosynthesis of pyridoxal 5'-phosphate. The resulting ammonia molecule is channeled to the active site of PdxS.</text>
</comment>
<gene>
    <name evidence="10 13" type="primary">pdxT</name>
    <name evidence="13" type="ORF">NCTC11923_02012</name>
</gene>
<dbReference type="GO" id="GO:0036381">
    <property type="term" value="F:pyridoxal 5'-phosphate synthase (glutamine hydrolysing) activity"/>
    <property type="evidence" value="ECO:0007669"/>
    <property type="project" value="UniProtKB-UniRule"/>
</dbReference>
<dbReference type="STRING" id="1278298.GCA_000428685_00446"/>
<dbReference type="InterPro" id="IPR015797">
    <property type="entry name" value="NUDIX_hydrolase-like_dom_sf"/>
</dbReference>
<comment type="pathway">
    <text evidence="10">Cofactor biosynthesis; pyridoxal 5'-phosphate biosynthesis.</text>
</comment>
<evidence type="ECO:0000256" key="8">
    <source>
        <dbReference type="ARBA" id="ARBA00054599"/>
    </source>
</evidence>
<dbReference type="EMBL" id="LR134363">
    <property type="protein sequence ID" value="VEG75352.1"/>
    <property type="molecule type" value="Genomic_DNA"/>
</dbReference>
<dbReference type="UniPathway" id="UPA00245"/>
<keyword evidence="13" id="KW-0808">Transferase</keyword>
<dbReference type="InterPro" id="IPR021196">
    <property type="entry name" value="PdxT/SNO_CS"/>
</dbReference>
<proteinExistence type="inferred from homology"/>
<evidence type="ECO:0000256" key="11">
    <source>
        <dbReference type="SAM" id="MobiDB-lite"/>
    </source>
</evidence>
<dbReference type="CDD" id="cd04685">
    <property type="entry name" value="NUDIX_Hydrolase"/>
    <property type="match status" value="1"/>
</dbReference>
<feature type="active site" description="Charge relay system" evidence="10">
    <location>
        <position position="472"/>
    </location>
</feature>
<evidence type="ECO:0000256" key="5">
    <source>
        <dbReference type="ARBA" id="ARBA00023239"/>
    </source>
</evidence>
<evidence type="ECO:0000256" key="6">
    <source>
        <dbReference type="ARBA" id="ARBA00047992"/>
    </source>
</evidence>
<dbReference type="GO" id="GO:0005829">
    <property type="term" value="C:cytosol"/>
    <property type="evidence" value="ECO:0007669"/>
    <property type="project" value="TreeGrafter"/>
</dbReference>
<dbReference type="NCBIfam" id="TIGR03800">
    <property type="entry name" value="PLP_synth_Pdx2"/>
    <property type="match status" value="1"/>
</dbReference>
<dbReference type="PROSITE" id="PS51130">
    <property type="entry name" value="PDXT_SNO_2"/>
    <property type="match status" value="1"/>
</dbReference>
<feature type="region of interest" description="Disordered" evidence="11">
    <location>
        <begin position="217"/>
        <end position="257"/>
    </location>
</feature>
<dbReference type="PROSITE" id="PS51273">
    <property type="entry name" value="GATASE_TYPE_1"/>
    <property type="match status" value="1"/>
</dbReference>
<dbReference type="CDD" id="cd01749">
    <property type="entry name" value="GATase1_PB"/>
    <property type="match status" value="1"/>
</dbReference>
<feature type="binding site" evidence="10">
    <location>
        <begin position="421"/>
        <end position="422"/>
    </location>
    <ligand>
        <name>L-glutamine</name>
        <dbReference type="ChEBI" id="CHEBI:58359"/>
    </ligand>
</feature>
<evidence type="ECO:0000256" key="9">
    <source>
        <dbReference type="ARBA" id="ARBA00064749"/>
    </source>
</evidence>
<dbReference type="GO" id="GO:0004359">
    <property type="term" value="F:glutaminase activity"/>
    <property type="evidence" value="ECO:0007669"/>
    <property type="project" value="UniProtKB-UniRule"/>
</dbReference>